<dbReference type="InterPro" id="IPR050922">
    <property type="entry name" value="LytR/CpsA/Psr_CW_biosynth"/>
</dbReference>
<dbReference type="InterPro" id="IPR004474">
    <property type="entry name" value="LytR_CpsA_psr"/>
</dbReference>
<evidence type="ECO:0000313" key="3">
    <source>
        <dbReference type="EMBL" id="GGJ83462.1"/>
    </source>
</evidence>
<evidence type="ECO:0000313" key="4">
    <source>
        <dbReference type="Proteomes" id="UP000649739"/>
    </source>
</evidence>
<name>A0A8J3B869_9ACTN</name>
<dbReference type="Proteomes" id="UP000649739">
    <property type="component" value="Unassembled WGS sequence"/>
</dbReference>
<feature type="domain" description="Cell envelope-related transcriptional attenuator" evidence="2">
    <location>
        <begin position="84"/>
        <end position="270"/>
    </location>
</feature>
<keyword evidence="4" id="KW-1185">Reference proteome</keyword>
<proteinExistence type="inferred from homology"/>
<gene>
    <name evidence="3" type="ORF">GCM10010123_11370</name>
</gene>
<dbReference type="AlphaFoldDB" id="A0A8J3B869"/>
<dbReference type="EMBL" id="BMQB01000002">
    <property type="protein sequence ID" value="GGJ83462.1"/>
    <property type="molecule type" value="Genomic_DNA"/>
</dbReference>
<evidence type="ECO:0000256" key="1">
    <source>
        <dbReference type="ARBA" id="ARBA00006068"/>
    </source>
</evidence>
<evidence type="ECO:0000259" key="2">
    <source>
        <dbReference type="Pfam" id="PF03816"/>
    </source>
</evidence>
<dbReference type="Gene3D" id="3.40.630.190">
    <property type="entry name" value="LCP protein"/>
    <property type="match status" value="1"/>
</dbReference>
<reference evidence="3" key="1">
    <citation type="journal article" date="2014" name="Int. J. Syst. Evol. Microbiol.">
        <title>Complete genome sequence of Corynebacterium casei LMG S-19264T (=DSM 44701T), isolated from a smear-ripened cheese.</title>
        <authorList>
            <consortium name="US DOE Joint Genome Institute (JGI-PGF)"/>
            <person name="Walter F."/>
            <person name="Albersmeier A."/>
            <person name="Kalinowski J."/>
            <person name="Ruckert C."/>
        </authorList>
    </citation>
    <scope>NUCLEOTIDE SEQUENCE</scope>
    <source>
        <strain evidence="3">JCM 3090</strain>
    </source>
</reference>
<dbReference type="PANTHER" id="PTHR33392">
    <property type="entry name" value="POLYISOPRENYL-TEICHOIC ACID--PEPTIDOGLYCAN TEICHOIC ACID TRANSFERASE TAGU"/>
    <property type="match status" value="1"/>
</dbReference>
<sequence length="369" mass="40022">MLRPRSPLWAKLSLLAGVLLVLGSGGALAGTRLVAARYEGAVQTADLFGDAATPTPEPPELAGPLDLLLVGIDPRDSIADWIPRADSVILVHVPEGLDRAYLISLPRDLLVTIPPFRRAGYWGGQDKLAHAMYFGAQVPGRTQPDVAAGFTLLARTVSRYTGIKDFDAGAIVTFTGFKRIVDALGGVTMYLDQDVTSIHLKPDGNHREPSGTGGEGPYAYVGPQKQYAKGTRHLKGWEALDYVRQRYIDGGDYARQRHQQQFLRAMINRARARDVVTNPLKLDRVLTAAGAALTFNGRGHSLLEYALTLRHLRSESITLVRLPGGGVSSGGQYLGERLDPVAAGFFAALRAERVDDYLARHPQLATPLQ</sequence>
<comment type="caution">
    <text evidence="3">The sequence shown here is derived from an EMBL/GenBank/DDBJ whole genome shotgun (WGS) entry which is preliminary data.</text>
</comment>
<dbReference type="PANTHER" id="PTHR33392:SF6">
    <property type="entry name" value="POLYISOPRENYL-TEICHOIC ACID--PEPTIDOGLYCAN TEICHOIC ACID TRANSFERASE TAGU"/>
    <property type="match status" value="1"/>
</dbReference>
<reference evidence="3" key="2">
    <citation type="submission" date="2020-09" db="EMBL/GenBank/DDBJ databases">
        <authorList>
            <person name="Sun Q."/>
            <person name="Ohkuma M."/>
        </authorList>
    </citation>
    <scope>NUCLEOTIDE SEQUENCE</scope>
    <source>
        <strain evidence="3">JCM 3090</strain>
    </source>
</reference>
<comment type="similarity">
    <text evidence="1">Belongs to the LytR/CpsA/Psr (LCP) family.</text>
</comment>
<organism evidence="3 4">
    <name type="scientific">Pilimelia anulata</name>
    <dbReference type="NCBI Taxonomy" id="53371"/>
    <lineage>
        <taxon>Bacteria</taxon>
        <taxon>Bacillati</taxon>
        <taxon>Actinomycetota</taxon>
        <taxon>Actinomycetes</taxon>
        <taxon>Micromonosporales</taxon>
        <taxon>Micromonosporaceae</taxon>
        <taxon>Pilimelia</taxon>
    </lineage>
</organism>
<protein>
    <submittedName>
        <fullName evidence="3">Transcriptional regulator</fullName>
    </submittedName>
</protein>
<dbReference type="RefSeq" id="WP_189168979.1">
    <property type="nucleotide sequence ID" value="NZ_BMQB01000002.1"/>
</dbReference>
<dbReference type="Pfam" id="PF03816">
    <property type="entry name" value="LytR_cpsA_psr"/>
    <property type="match status" value="1"/>
</dbReference>
<accession>A0A8J3B869</accession>